<dbReference type="GO" id="GO:0043842">
    <property type="term" value="F:Kdo transferase activity"/>
    <property type="evidence" value="ECO:0007669"/>
    <property type="project" value="UniProtKB-EC"/>
</dbReference>
<accession>A0A917EHW3</accession>
<dbReference type="Gene3D" id="3.40.50.2000">
    <property type="entry name" value="Glycogen Phosphorylase B"/>
    <property type="match status" value="1"/>
</dbReference>
<dbReference type="SUPFAM" id="SSF53756">
    <property type="entry name" value="UDP-Glycosyltransferase/glycogen phosphorylase"/>
    <property type="match status" value="1"/>
</dbReference>
<dbReference type="GO" id="GO:0009244">
    <property type="term" value="P:lipopolysaccharide core region biosynthetic process"/>
    <property type="evidence" value="ECO:0007669"/>
    <property type="project" value="UniProtKB-UniRule"/>
</dbReference>
<evidence type="ECO:0000256" key="1">
    <source>
        <dbReference type="ARBA" id="ARBA00003394"/>
    </source>
</evidence>
<evidence type="ECO:0000313" key="12">
    <source>
        <dbReference type="Proteomes" id="UP000612855"/>
    </source>
</evidence>
<evidence type="ECO:0000256" key="2">
    <source>
        <dbReference type="ARBA" id="ARBA00004713"/>
    </source>
</evidence>
<dbReference type="EC" id="2.4.99.12" evidence="3 8"/>
<evidence type="ECO:0000256" key="3">
    <source>
        <dbReference type="ARBA" id="ARBA00012621"/>
    </source>
</evidence>
<keyword evidence="5 8" id="KW-0808">Transferase</keyword>
<comment type="caution">
    <text evidence="11">The sequence shown here is derived from an EMBL/GenBank/DDBJ whole genome shotgun (WGS) entry which is preliminary data.</text>
</comment>
<evidence type="ECO:0000256" key="7">
    <source>
        <dbReference type="ARBA" id="ARBA00049183"/>
    </source>
</evidence>
<feature type="region of interest" description="Disordered" evidence="9">
    <location>
        <begin position="1"/>
        <end position="23"/>
    </location>
</feature>
<feature type="compositionally biased region" description="Low complexity" evidence="9">
    <location>
        <begin position="1"/>
        <end position="13"/>
    </location>
</feature>
<dbReference type="Pfam" id="PF04413">
    <property type="entry name" value="Glycos_transf_N"/>
    <property type="match status" value="1"/>
</dbReference>
<evidence type="ECO:0000256" key="4">
    <source>
        <dbReference type="ARBA" id="ARBA00019077"/>
    </source>
</evidence>
<dbReference type="InterPro" id="IPR038107">
    <property type="entry name" value="Glycos_transf_N_sf"/>
</dbReference>
<comment type="subcellular location">
    <subcellularLocation>
        <location evidence="8">Cell membrane</location>
    </subcellularLocation>
</comment>
<evidence type="ECO:0000256" key="9">
    <source>
        <dbReference type="SAM" id="MobiDB-lite"/>
    </source>
</evidence>
<evidence type="ECO:0000256" key="8">
    <source>
        <dbReference type="RuleBase" id="RU365103"/>
    </source>
</evidence>
<evidence type="ECO:0000256" key="6">
    <source>
        <dbReference type="ARBA" id="ARBA00031445"/>
    </source>
</evidence>
<comment type="pathway">
    <text evidence="2 8">Bacterial outer membrane biogenesis; LPS core biosynthesis.</text>
</comment>
<comment type="similarity">
    <text evidence="8">Belongs to the glycosyltransferase group 1 family.</text>
</comment>
<feature type="domain" description="3-deoxy-D-manno-octulosonic-acid transferase N-terminal" evidence="10">
    <location>
        <begin position="18"/>
        <end position="177"/>
    </location>
</feature>
<proteinExistence type="inferred from homology"/>
<comment type="function">
    <text evidence="1 8">Involved in lipopolysaccharide (LPS) biosynthesis. Catalyzes the transfer of 3-deoxy-D-manno-octulosonate (Kdo) residue(s) from CMP-Kdo to lipid IV(A), the tetraacyldisaccharide-1,4'-bisphosphate precursor of lipid A.</text>
</comment>
<comment type="catalytic activity">
    <reaction evidence="7 8">
        <text>lipid IVA (E. coli) + CMP-3-deoxy-beta-D-manno-octulosonate = alpha-Kdo-(2-&gt;6)-lipid IVA (E. coli) + CMP + H(+)</text>
        <dbReference type="Rhea" id="RHEA:28066"/>
        <dbReference type="ChEBI" id="CHEBI:15378"/>
        <dbReference type="ChEBI" id="CHEBI:58603"/>
        <dbReference type="ChEBI" id="CHEBI:60364"/>
        <dbReference type="ChEBI" id="CHEBI:60377"/>
        <dbReference type="ChEBI" id="CHEBI:85987"/>
        <dbReference type="EC" id="2.4.99.12"/>
    </reaction>
</comment>
<keyword evidence="8" id="KW-0448">Lipopolysaccharide biosynthesis</keyword>
<dbReference type="InterPro" id="IPR007507">
    <property type="entry name" value="Glycos_transf_N"/>
</dbReference>
<evidence type="ECO:0000313" key="11">
    <source>
        <dbReference type="EMBL" id="GGE44325.1"/>
    </source>
</evidence>
<dbReference type="Proteomes" id="UP000612855">
    <property type="component" value="Unassembled WGS sequence"/>
</dbReference>
<keyword evidence="8" id="KW-0472">Membrane</keyword>
<dbReference type="GO" id="GO:0009245">
    <property type="term" value="P:lipid A biosynthetic process"/>
    <property type="evidence" value="ECO:0007669"/>
    <property type="project" value="TreeGrafter"/>
</dbReference>
<protein>
    <recommendedName>
        <fullName evidence="4 8">3-deoxy-D-manno-octulosonic acid transferase</fullName>
        <shortName evidence="8">Kdo transferase</shortName>
        <ecNumber evidence="3 8">2.4.99.12</ecNumber>
    </recommendedName>
    <alternativeName>
        <fullName evidence="6 8">Lipid IV(A) 3-deoxy-D-manno-octulosonic acid transferase</fullName>
    </alternativeName>
</protein>
<dbReference type="InterPro" id="IPR039901">
    <property type="entry name" value="Kdotransferase"/>
</dbReference>
<dbReference type="AlphaFoldDB" id="A0A917EHW3"/>
<evidence type="ECO:0000259" key="10">
    <source>
        <dbReference type="Pfam" id="PF04413"/>
    </source>
</evidence>
<name>A0A917EHW3_9RHOB</name>
<dbReference type="Gene3D" id="3.40.50.11720">
    <property type="entry name" value="3-Deoxy-D-manno-octulosonic-acid transferase, N-terminal domain"/>
    <property type="match status" value="1"/>
</dbReference>
<dbReference type="PANTHER" id="PTHR42755:SF1">
    <property type="entry name" value="3-DEOXY-D-MANNO-OCTULOSONIC ACID TRANSFERASE, MITOCHONDRIAL-RELATED"/>
    <property type="match status" value="1"/>
</dbReference>
<dbReference type="GO" id="GO:0005886">
    <property type="term" value="C:plasma membrane"/>
    <property type="evidence" value="ECO:0007669"/>
    <property type="project" value="UniProtKB-SubCell"/>
</dbReference>
<dbReference type="PANTHER" id="PTHR42755">
    <property type="entry name" value="3-DEOXY-MANNO-OCTULOSONATE CYTIDYLYLTRANSFERASE"/>
    <property type="match status" value="1"/>
</dbReference>
<sequence length="404" mass="43675">MPSSSRRASGSERAFPDRPDGPLLWAHAADPDRIPALIQIAERAAAQRPGLSMLLTQSPGAPCPDRIASCVLLQTVPDESTSDCRTFLAHWRPDICIWHTGHLRPTLLATARQDRIPMILVDAAEDALQDSRMPWARRSERAALLGFEKIFAQTANTGRRLARMGVPPDQISVTGSLQEGGAALGYNESDHEDLSEVLVSRPVWLAAMIQPDEFPIVAEAHRQAIRAAHRLMMILVPDRPEHGDGMVASLDDQGLRYVRWSEGGIPGETTQVLVADTHGEMGLWYRLAPVTFMGSSLTAGHGGRDPYEPAALGSAILYGPNVSHHAAAYARFSRAGAARPVRDAATLSAGVLRLNAPDQAAAMAQAAWEVATEGAEVTDKVLETVEEILDRRPRSGRTPSDARA</sequence>
<evidence type="ECO:0000256" key="5">
    <source>
        <dbReference type="ARBA" id="ARBA00022679"/>
    </source>
</evidence>
<gene>
    <name evidence="11" type="ORF">GCM10011360_34460</name>
</gene>
<reference evidence="12" key="1">
    <citation type="journal article" date="2019" name="Int. J. Syst. Evol. Microbiol.">
        <title>The Global Catalogue of Microorganisms (GCM) 10K type strain sequencing project: providing services to taxonomists for standard genome sequencing and annotation.</title>
        <authorList>
            <consortium name="The Broad Institute Genomics Platform"/>
            <consortium name="The Broad Institute Genome Sequencing Center for Infectious Disease"/>
            <person name="Wu L."/>
            <person name="Ma J."/>
        </authorList>
    </citation>
    <scope>NUCLEOTIDE SEQUENCE [LARGE SCALE GENOMIC DNA]</scope>
    <source>
        <strain evidence="12">CGMCC 1.12664</strain>
    </source>
</reference>
<keyword evidence="8" id="KW-1003">Cell membrane</keyword>
<dbReference type="EMBL" id="BMFJ01000002">
    <property type="protein sequence ID" value="GGE44325.1"/>
    <property type="molecule type" value="Genomic_DNA"/>
</dbReference>
<organism evidence="11 12">
    <name type="scientific">Primorskyibacter flagellatus</name>
    <dbReference type="NCBI Taxonomy" id="1387277"/>
    <lineage>
        <taxon>Bacteria</taxon>
        <taxon>Pseudomonadati</taxon>
        <taxon>Pseudomonadota</taxon>
        <taxon>Alphaproteobacteria</taxon>
        <taxon>Rhodobacterales</taxon>
        <taxon>Roseobacteraceae</taxon>
        <taxon>Primorskyibacter</taxon>
    </lineage>
</organism>
<keyword evidence="12" id="KW-1185">Reference proteome</keyword>
<dbReference type="RefSeq" id="WP_188479055.1">
    <property type="nucleotide sequence ID" value="NZ_BMFJ01000002.1"/>
</dbReference>